<proteinExistence type="predicted"/>
<name>A0A919NF84_9ACTN</name>
<feature type="compositionally biased region" description="Basic and acidic residues" evidence="1">
    <location>
        <begin position="17"/>
        <end position="27"/>
    </location>
</feature>
<feature type="region of interest" description="Disordered" evidence="1">
    <location>
        <begin position="1"/>
        <end position="27"/>
    </location>
</feature>
<dbReference type="AlphaFoldDB" id="A0A919NF84"/>
<feature type="region of interest" description="Disordered" evidence="1">
    <location>
        <begin position="43"/>
        <end position="84"/>
    </location>
</feature>
<keyword evidence="3" id="KW-1185">Reference proteome</keyword>
<sequence>MWPLRRGPSIDPAQGDPRARAPIDALSTRDRVTVHDIFAAATDPDDRASAMNAAQQAPGVGGHRRHVHHGVPEQPAVSVRRTGF</sequence>
<accession>A0A919NF84</accession>
<reference evidence="2" key="1">
    <citation type="submission" date="2021-01" db="EMBL/GenBank/DDBJ databases">
        <title>Whole genome shotgun sequence of Actinoplanes siamensis NBRC 109076.</title>
        <authorList>
            <person name="Komaki H."/>
            <person name="Tamura T."/>
        </authorList>
    </citation>
    <scope>NUCLEOTIDE SEQUENCE</scope>
    <source>
        <strain evidence="2">NBRC 109076</strain>
    </source>
</reference>
<evidence type="ECO:0000313" key="2">
    <source>
        <dbReference type="EMBL" id="GIF09599.1"/>
    </source>
</evidence>
<gene>
    <name evidence="2" type="ORF">Asi03nite_71370</name>
</gene>
<dbReference type="EMBL" id="BOMW01000092">
    <property type="protein sequence ID" value="GIF09599.1"/>
    <property type="molecule type" value="Genomic_DNA"/>
</dbReference>
<evidence type="ECO:0000256" key="1">
    <source>
        <dbReference type="SAM" id="MobiDB-lite"/>
    </source>
</evidence>
<comment type="caution">
    <text evidence="2">The sequence shown here is derived from an EMBL/GenBank/DDBJ whole genome shotgun (WGS) entry which is preliminary data.</text>
</comment>
<evidence type="ECO:0000313" key="3">
    <source>
        <dbReference type="Proteomes" id="UP000629619"/>
    </source>
</evidence>
<dbReference type="Proteomes" id="UP000629619">
    <property type="component" value="Unassembled WGS sequence"/>
</dbReference>
<dbReference type="RefSeq" id="WP_203684894.1">
    <property type="nucleotide sequence ID" value="NZ_BOMW01000092.1"/>
</dbReference>
<protein>
    <submittedName>
        <fullName evidence="2">Uncharacterized protein</fullName>
    </submittedName>
</protein>
<organism evidence="2 3">
    <name type="scientific">Actinoplanes siamensis</name>
    <dbReference type="NCBI Taxonomy" id="1223317"/>
    <lineage>
        <taxon>Bacteria</taxon>
        <taxon>Bacillati</taxon>
        <taxon>Actinomycetota</taxon>
        <taxon>Actinomycetes</taxon>
        <taxon>Micromonosporales</taxon>
        <taxon>Micromonosporaceae</taxon>
        <taxon>Actinoplanes</taxon>
    </lineage>
</organism>